<dbReference type="Pfam" id="PF07408">
    <property type="entry name" value="DUF1507"/>
    <property type="match status" value="1"/>
</dbReference>
<reference evidence="2" key="2">
    <citation type="submission" date="2016-01" db="EMBL/GenBank/DDBJ databases">
        <title>Six Aerococcus type strain genome sequencing and assembly using PacBio and Illumina Hiseq.</title>
        <authorList>
            <person name="Carkaci D."/>
            <person name="Dargis R."/>
            <person name="Nielsen X.C."/>
            <person name="Skovgaard O."/>
            <person name="Fuursted K."/>
            <person name="Christensen J.J."/>
        </authorList>
    </citation>
    <scope>NUCLEOTIDE SEQUENCE [LARGE SCALE GENOMIC DNA]</scope>
    <source>
        <strain evidence="2">CCUG42038B</strain>
    </source>
</reference>
<organism evidence="1 2">
    <name type="scientific">Aerococcus urinaehominis</name>
    <dbReference type="NCBI Taxonomy" id="128944"/>
    <lineage>
        <taxon>Bacteria</taxon>
        <taxon>Bacillati</taxon>
        <taxon>Bacillota</taxon>
        <taxon>Bacilli</taxon>
        <taxon>Lactobacillales</taxon>
        <taxon>Aerococcaceae</taxon>
        <taxon>Aerococcus</taxon>
    </lineage>
</organism>
<dbReference type="RefSeq" id="WP_067978002.1">
    <property type="nucleotide sequence ID" value="NZ_CP014163.1"/>
</dbReference>
<protein>
    <submittedName>
        <fullName evidence="1">Uncharacterized protein</fullName>
    </submittedName>
</protein>
<dbReference type="KEGG" id="auh:AWM75_02890"/>
<gene>
    <name evidence="1" type="ORF">AWM75_02890</name>
</gene>
<keyword evidence="2" id="KW-1185">Reference proteome</keyword>
<dbReference type="STRING" id="128944.AWM75_02890"/>
<accession>A0A109RGV7</accession>
<dbReference type="EMBL" id="CP014163">
    <property type="protein sequence ID" value="AMB99006.1"/>
    <property type="molecule type" value="Genomic_DNA"/>
</dbReference>
<reference evidence="1 2" key="1">
    <citation type="journal article" date="2016" name="Genome Announc.">
        <title>Complete Genome Sequences of Aerococcus christensenii CCUG 28831T, Aerococcus sanguinicola CCUG 43001T, Aerococcus urinae CCUG 36881T, Aerococcus urinaeequi CCUG 28094T, Aerococcus urinaehominis CCUG 42038 BT, and Aerococcus viridans CCUG 4311T.</title>
        <authorList>
            <person name="Carkaci D."/>
            <person name="Dargis R."/>
            <person name="Nielsen X.C."/>
            <person name="Skovgaard O."/>
            <person name="Fuursted K."/>
            <person name="Christensen J.J."/>
        </authorList>
    </citation>
    <scope>NUCLEOTIDE SEQUENCE [LARGE SCALE GENOMIC DNA]</scope>
    <source>
        <strain evidence="1 2">CCUG42038B</strain>
    </source>
</reference>
<dbReference type="AlphaFoldDB" id="A0A109RGV7"/>
<dbReference type="InterPro" id="IPR009983">
    <property type="entry name" value="UPF0358"/>
</dbReference>
<dbReference type="OrthoDB" id="2135235at2"/>
<name>A0A109RGV7_9LACT</name>
<dbReference type="InterPro" id="IPR036270">
    <property type="entry name" value="UPF0358_sf"/>
</dbReference>
<dbReference type="Proteomes" id="UP000062260">
    <property type="component" value="Chromosome"/>
</dbReference>
<dbReference type="SUPFAM" id="SSF140404">
    <property type="entry name" value="EF2458-like"/>
    <property type="match status" value="1"/>
</dbReference>
<sequence>MRDQKHAKQVLELESERIKRLIDSQKDHLCFAQCPAFEEVVDTQMYGFSKQVAFAVSIDVISPEEGQEMLSELDSQLNQVYTDIFENKDHFRLSNGGQVYHGQDSQAD</sequence>
<evidence type="ECO:0000313" key="2">
    <source>
        <dbReference type="Proteomes" id="UP000062260"/>
    </source>
</evidence>
<evidence type="ECO:0000313" key="1">
    <source>
        <dbReference type="EMBL" id="AMB99006.1"/>
    </source>
</evidence>
<proteinExistence type="predicted"/>
<dbReference type="Gene3D" id="1.10.287.750">
    <property type="entry name" value="SO2669-like"/>
    <property type="match status" value="1"/>
</dbReference>